<sequence length="201" mass="23063">MDKKTLRQDMRAQLAQMSKAQYDAYSLQIHEQLLRESSIKKANVIGLTISAFPEVNTMPLIEKLWSQGKRVAVPKCEPKTRAMIFYEITSFDQLETAYMQLKEPIPALTKEVPKEEIDCLIVPGVVFDQFGYRVGFGGGYYDRYLVGYNGERITLAFEVQLIHKVPTDQYDLPVHKIITETSVINCLEYRKESQSVDENSI</sequence>
<keyword evidence="2 4" id="KW-0547">Nucleotide-binding</keyword>
<dbReference type="PIRSF" id="PIRSF006806">
    <property type="entry name" value="FTHF_cligase"/>
    <property type="match status" value="1"/>
</dbReference>
<evidence type="ECO:0000256" key="3">
    <source>
        <dbReference type="ARBA" id="ARBA00022840"/>
    </source>
</evidence>
<dbReference type="InterPro" id="IPR037171">
    <property type="entry name" value="NagB/RpiA_transferase-like"/>
</dbReference>
<feature type="binding site" evidence="4">
    <location>
        <begin position="3"/>
        <end position="7"/>
    </location>
    <ligand>
        <name>ATP</name>
        <dbReference type="ChEBI" id="CHEBI:30616"/>
    </ligand>
</feature>
<dbReference type="InterPro" id="IPR024185">
    <property type="entry name" value="FTHF_cligase-like_sf"/>
</dbReference>
<accession>A0A0M0LN51</accession>
<evidence type="ECO:0000256" key="1">
    <source>
        <dbReference type="ARBA" id="ARBA00010638"/>
    </source>
</evidence>
<dbReference type="NCBIfam" id="TIGR02727">
    <property type="entry name" value="MTHFS_bact"/>
    <property type="match status" value="1"/>
</dbReference>
<evidence type="ECO:0000313" key="7">
    <source>
        <dbReference type="Proteomes" id="UP000036867"/>
    </source>
</evidence>
<dbReference type="EC" id="6.3.3.2" evidence="5"/>
<dbReference type="GO" id="GO:0035999">
    <property type="term" value="P:tetrahydrofolate interconversion"/>
    <property type="evidence" value="ECO:0007669"/>
    <property type="project" value="TreeGrafter"/>
</dbReference>
<feature type="binding site" evidence="4">
    <location>
        <position position="54"/>
    </location>
    <ligand>
        <name>substrate</name>
    </ligand>
</feature>
<dbReference type="STRING" id="263475.AMD00_06975"/>
<dbReference type="Proteomes" id="UP000036867">
    <property type="component" value="Unassembled WGS sequence"/>
</dbReference>
<evidence type="ECO:0000256" key="5">
    <source>
        <dbReference type="RuleBase" id="RU361279"/>
    </source>
</evidence>
<dbReference type="AlphaFoldDB" id="A0A0M0LN51"/>
<feature type="binding site" evidence="4">
    <location>
        <position position="49"/>
    </location>
    <ligand>
        <name>substrate</name>
    </ligand>
</feature>
<dbReference type="PANTHER" id="PTHR23407">
    <property type="entry name" value="ATPASE INHIBITOR/5-FORMYLTETRAHYDROFOLATE CYCLO-LIGASE"/>
    <property type="match status" value="1"/>
</dbReference>
<comment type="similarity">
    <text evidence="1 5">Belongs to the 5-formyltetrahydrofolate cyclo-ligase family.</text>
</comment>
<dbReference type="GO" id="GO:0046872">
    <property type="term" value="F:metal ion binding"/>
    <property type="evidence" value="ECO:0007669"/>
    <property type="project" value="UniProtKB-KW"/>
</dbReference>
<dbReference type="GeneID" id="301135845"/>
<name>A0A0M0LN51_9BACL</name>
<keyword evidence="7" id="KW-1185">Reference proteome</keyword>
<feature type="binding site" evidence="4">
    <location>
        <begin position="133"/>
        <end position="141"/>
    </location>
    <ligand>
        <name>ATP</name>
        <dbReference type="ChEBI" id="CHEBI:30616"/>
    </ligand>
</feature>
<dbReference type="RefSeq" id="WP_053416319.1">
    <property type="nucleotide sequence ID" value="NZ_LILB01000001.1"/>
</dbReference>
<dbReference type="GO" id="GO:0009396">
    <property type="term" value="P:folic acid-containing compound biosynthetic process"/>
    <property type="evidence" value="ECO:0007669"/>
    <property type="project" value="TreeGrafter"/>
</dbReference>
<dbReference type="EMBL" id="LILB01000001">
    <property type="protein sequence ID" value="KOO52143.1"/>
    <property type="molecule type" value="Genomic_DNA"/>
</dbReference>
<dbReference type="SUPFAM" id="SSF100950">
    <property type="entry name" value="NagB/RpiA/CoA transferase-like"/>
    <property type="match status" value="1"/>
</dbReference>
<comment type="catalytic activity">
    <reaction evidence="5">
        <text>(6S)-5-formyl-5,6,7,8-tetrahydrofolate + ATP = (6R)-5,10-methenyltetrahydrofolate + ADP + phosphate</text>
        <dbReference type="Rhea" id="RHEA:10488"/>
        <dbReference type="ChEBI" id="CHEBI:30616"/>
        <dbReference type="ChEBI" id="CHEBI:43474"/>
        <dbReference type="ChEBI" id="CHEBI:57455"/>
        <dbReference type="ChEBI" id="CHEBI:57457"/>
        <dbReference type="ChEBI" id="CHEBI:456216"/>
        <dbReference type="EC" id="6.3.3.2"/>
    </reaction>
</comment>
<dbReference type="PANTHER" id="PTHR23407:SF1">
    <property type="entry name" value="5-FORMYLTETRAHYDROFOLATE CYCLO-LIGASE"/>
    <property type="match status" value="1"/>
</dbReference>
<dbReference type="Pfam" id="PF01812">
    <property type="entry name" value="5-FTHF_cyc-lig"/>
    <property type="match status" value="1"/>
</dbReference>
<dbReference type="Gene3D" id="3.40.50.10420">
    <property type="entry name" value="NagB/RpiA/CoA transferase-like"/>
    <property type="match status" value="1"/>
</dbReference>
<protein>
    <recommendedName>
        <fullName evidence="5">5-formyltetrahydrofolate cyclo-ligase</fullName>
        <ecNumber evidence="5">6.3.3.2</ecNumber>
    </recommendedName>
</protein>
<comment type="caution">
    <text evidence="6">The sequence shown here is derived from an EMBL/GenBank/DDBJ whole genome shotgun (WGS) entry which is preliminary data.</text>
</comment>
<organism evidence="6 7">
    <name type="scientific">Viridibacillus arvi</name>
    <dbReference type="NCBI Taxonomy" id="263475"/>
    <lineage>
        <taxon>Bacteria</taxon>
        <taxon>Bacillati</taxon>
        <taxon>Bacillota</taxon>
        <taxon>Bacilli</taxon>
        <taxon>Bacillales</taxon>
        <taxon>Caryophanaceae</taxon>
        <taxon>Viridibacillus</taxon>
    </lineage>
</organism>
<evidence type="ECO:0000256" key="2">
    <source>
        <dbReference type="ARBA" id="ARBA00022741"/>
    </source>
</evidence>
<keyword evidence="3 4" id="KW-0067">ATP-binding</keyword>
<gene>
    <name evidence="6" type="ORF">AMD00_06975</name>
</gene>
<evidence type="ECO:0000256" key="4">
    <source>
        <dbReference type="PIRSR" id="PIRSR006806-1"/>
    </source>
</evidence>
<evidence type="ECO:0000313" key="6">
    <source>
        <dbReference type="EMBL" id="KOO52143.1"/>
    </source>
</evidence>
<proteinExistence type="inferred from homology"/>
<dbReference type="InterPro" id="IPR002698">
    <property type="entry name" value="FTHF_cligase"/>
</dbReference>
<dbReference type="OrthoDB" id="9801938at2"/>
<keyword evidence="5" id="KW-0479">Metal-binding</keyword>
<dbReference type="GO" id="GO:0030272">
    <property type="term" value="F:5-formyltetrahydrofolate cyclo-ligase activity"/>
    <property type="evidence" value="ECO:0007669"/>
    <property type="project" value="UniProtKB-EC"/>
</dbReference>
<reference evidence="7" key="1">
    <citation type="submission" date="2015-08" db="EMBL/GenBank/DDBJ databases">
        <title>Fjat-10028 dsm 16317.</title>
        <authorList>
            <person name="Liu B."/>
            <person name="Wang J."/>
            <person name="Zhu Y."/>
            <person name="Liu G."/>
            <person name="Chen Q."/>
            <person name="Chen Z."/>
            <person name="Lan J."/>
            <person name="Che J."/>
            <person name="Ge C."/>
            <person name="Shi H."/>
            <person name="Pan Z."/>
            <person name="Liu X."/>
        </authorList>
    </citation>
    <scope>NUCLEOTIDE SEQUENCE [LARGE SCALE GENOMIC DNA]</scope>
    <source>
        <strain evidence="7">DSM 16317</strain>
    </source>
</reference>
<keyword evidence="5" id="KW-0460">Magnesium</keyword>
<dbReference type="GO" id="GO:0005524">
    <property type="term" value="F:ATP binding"/>
    <property type="evidence" value="ECO:0007669"/>
    <property type="project" value="UniProtKB-KW"/>
</dbReference>
<dbReference type="PATRIC" id="fig|263475.3.peg.1848"/>
<comment type="cofactor">
    <cofactor evidence="5">
        <name>Mg(2+)</name>
        <dbReference type="ChEBI" id="CHEBI:18420"/>
    </cofactor>
</comment>